<dbReference type="OrthoDB" id="7869508at2"/>
<evidence type="ECO:0000313" key="3">
    <source>
        <dbReference type="Proteomes" id="UP000238007"/>
    </source>
</evidence>
<accession>A0A2T0W109</accession>
<protein>
    <recommendedName>
        <fullName evidence="4">Tellurite resistance protein</fullName>
    </recommendedName>
</protein>
<keyword evidence="3" id="KW-1185">Reference proteome</keyword>
<dbReference type="AlphaFoldDB" id="A0A2T0W109"/>
<dbReference type="EMBL" id="PVTP01000003">
    <property type="protein sequence ID" value="PRY78692.1"/>
    <property type="molecule type" value="Genomic_DNA"/>
</dbReference>
<keyword evidence="1" id="KW-0472">Membrane</keyword>
<keyword evidence="1" id="KW-1133">Transmembrane helix</keyword>
<name>A0A2T0W109_9RHOB</name>
<proteinExistence type="predicted"/>
<gene>
    <name evidence="2" type="ORF">CLV80_10314</name>
</gene>
<dbReference type="InterPro" id="IPR047784">
    <property type="entry name" value="TrgA"/>
</dbReference>
<evidence type="ECO:0000313" key="2">
    <source>
        <dbReference type="EMBL" id="PRY78692.1"/>
    </source>
</evidence>
<organism evidence="2 3">
    <name type="scientific">Yoonia maritima</name>
    <dbReference type="NCBI Taxonomy" id="1435347"/>
    <lineage>
        <taxon>Bacteria</taxon>
        <taxon>Pseudomonadati</taxon>
        <taxon>Pseudomonadota</taxon>
        <taxon>Alphaproteobacteria</taxon>
        <taxon>Rhodobacterales</taxon>
        <taxon>Paracoccaceae</taxon>
        <taxon>Yoonia</taxon>
    </lineage>
</organism>
<reference evidence="2 3" key="1">
    <citation type="submission" date="2018-03" db="EMBL/GenBank/DDBJ databases">
        <title>Genomic Encyclopedia of Archaeal and Bacterial Type Strains, Phase II (KMG-II): from individual species to whole genera.</title>
        <authorList>
            <person name="Goeker M."/>
        </authorList>
    </citation>
    <scope>NUCLEOTIDE SEQUENCE [LARGE SCALE GENOMIC DNA]</scope>
    <source>
        <strain evidence="2 3">DSM 101533</strain>
    </source>
</reference>
<evidence type="ECO:0008006" key="4">
    <source>
        <dbReference type="Google" id="ProtNLM"/>
    </source>
</evidence>
<comment type="caution">
    <text evidence="2">The sequence shown here is derived from an EMBL/GenBank/DDBJ whole genome shotgun (WGS) entry which is preliminary data.</text>
</comment>
<evidence type="ECO:0000256" key="1">
    <source>
        <dbReference type="SAM" id="Phobius"/>
    </source>
</evidence>
<dbReference type="Proteomes" id="UP000238007">
    <property type="component" value="Unassembled WGS sequence"/>
</dbReference>
<keyword evidence="1" id="KW-0812">Transmembrane</keyword>
<feature type="transmembrane region" description="Helical" evidence="1">
    <location>
        <begin position="34"/>
        <end position="53"/>
    </location>
</feature>
<feature type="transmembrane region" description="Helical" evidence="1">
    <location>
        <begin position="7"/>
        <end position="28"/>
    </location>
</feature>
<dbReference type="NCBIfam" id="NF033773">
    <property type="entry name" value="tellur_TrgA"/>
    <property type="match status" value="1"/>
</dbReference>
<feature type="transmembrane region" description="Helical" evidence="1">
    <location>
        <begin position="114"/>
        <end position="136"/>
    </location>
</feature>
<feature type="transmembrane region" description="Helical" evidence="1">
    <location>
        <begin position="65"/>
        <end position="89"/>
    </location>
</feature>
<sequence length="146" mass="15654">MPTAGRLAGAVFLALYGWYIAGIAIPYFPEANAPGYLIPLCAALGVFFGWRMLGRHAGLGYQAAIGQGLTVGLVFGFSVLFVMGFMQMISKAMRHHYDGPMEALLGSFTEAGVIALYFASINIIASILIGGVLCAWGTEYFAKRYP</sequence>